<dbReference type="GO" id="GO:0006139">
    <property type="term" value="P:nucleobase-containing compound metabolic process"/>
    <property type="evidence" value="ECO:0007669"/>
    <property type="project" value="InterPro"/>
</dbReference>
<dbReference type="GO" id="GO:0019205">
    <property type="term" value="F:nucleobase-containing compound kinase activity"/>
    <property type="evidence" value="ECO:0007669"/>
    <property type="project" value="InterPro"/>
</dbReference>
<dbReference type="CDD" id="cd01428">
    <property type="entry name" value="ADK"/>
    <property type="match status" value="1"/>
</dbReference>
<reference evidence="4 5" key="1">
    <citation type="submission" date="2024-04" db="EMBL/GenBank/DDBJ databases">
        <authorList>
            <person name="Rising A."/>
            <person name="Reimegard J."/>
            <person name="Sonavane S."/>
            <person name="Akerstrom W."/>
            <person name="Nylinder S."/>
            <person name="Hedman E."/>
            <person name="Kallberg Y."/>
        </authorList>
    </citation>
    <scope>NUCLEOTIDE SEQUENCE [LARGE SCALE GENOMIC DNA]</scope>
</reference>
<dbReference type="GO" id="GO:0005524">
    <property type="term" value="F:ATP binding"/>
    <property type="evidence" value="ECO:0007669"/>
    <property type="project" value="InterPro"/>
</dbReference>
<evidence type="ECO:0000256" key="2">
    <source>
        <dbReference type="ARBA" id="ARBA00022741"/>
    </source>
</evidence>
<keyword evidence="3" id="KW-0418">Kinase</keyword>
<dbReference type="InterPro" id="IPR027417">
    <property type="entry name" value="P-loop_NTPase"/>
</dbReference>
<dbReference type="Pfam" id="PF00406">
    <property type="entry name" value="ADK"/>
    <property type="match status" value="1"/>
</dbReference>
<evidence type="ECO:0000256" key="1">
    <source>
        <dbReference type="ARBA" id="ARBA00022679"/>
    </source>
</evidence>
<keyword evidence="5" id="KW-1185">Reference proteome</keyword>
<evidence type="ECO:0000313" key="4">
    <source>
        <dbReference type="EMBL" id="CAL1285312.1"/>
    </source>
</evidence>
<evidence type="ECO:0000256" key="3">
    <source>
        <dbReference type="ARBA" id="ARBA00022777"/>
    </source>
</evidence>
<protein>
    <recommendedName>
        <fullName evidence="6">Adenylate kinase</fullName>
    </recommendedName>
</protein>
<keyword evidence="1" id="KW-0808">Transferase</keyword>
<organism evidence="4 5">
    <name type="scientific">Larinioides sclopetarius</name>
    <dbReference type="NCBI Taxonomy" id="280406"/>
    <lineage>
        <taxon>Eukaryota</taxon>
        <taxon>Metazoa</taxon>
        <taxon>Ecdysozoa</taxon>
        <taxon>Arthropoda</taxon>
        <taxon>Chelicerata</taxon>
        <taxon>Arachnida</taxon>
        <taxon>Araneae</taxon>
        <taxon>Araneomorphae</taxon>
        <taxon>Entelegynae</taxon>
        <taxon>Araneoidea</taxon>
        <taxon>Araneidae</taxon>
        <taxon>Larinioides</taxon>
    </lineage>
</organism>
<evidence type="ECO:0008006" key="6">
    <source>
        <dbReference type="Google" id="ProtNLM"/>
    </source>
</evidence>
<dbReference type="EMBL" id="CAXIEN010000189">
    <property type="protein sequence ID" value="CAL1285312.1"/>
    <property type="molecule type" value="Genomic_DNA"/>
</dbReference>
<dbReference type="PANTHER" id="PTHR23359">
    <property type="entry name" value="NUCLEOTIDE KINASE"/>
    <property type="match status" value="1"/>
</dbReference>
<evidence type="ECO:0000313" key="5">
    <source>
        <dbReference type="Proteomes" id="UP001497382"/>
    </source>
</evidence>
<dbReference type="SUPFAM" id="SSF52540">
    <property type="entry name" value="P-loop containing nucleoside triphosphate hydrolases"/>
    <property type="match status" value="1"/>
</dbReference>
<sequence length="391" mass="44517">MVCASLASKLNLVYLTQQSLNSQDATDGSEECSQLSCSELANLMKNRVDQPDCVKNGWLMEAFPKTRRQAFYLRKAGVFPTHIVVIDDPIISQRVTLRSCPEISDILSEEGLQEMLDYLGQVDLILDLHAQSFAKKFRIGYREDVEKSLEKVIDFVRSRQRPIGAYLPRVLLFGPYGSGCETMAKRLAEKFRLIEVDFRRELRSATLKDSPLKNQLYELMGTCEPVPDQLLVQVASERLLKEDCLKSGWIMYHFPDTKEQAELLAKALEGFQVNRAIFLDATLKTCMETVEPRRWDPATGEIYHLKLRPCGDRSAQARLLQMPQDTSDSVMAEHDLYSSNAKELKAFFKHELLEDIVFEVDANWQGEVVFESVQAAVLKSAKMKFPTEISD</sequence>
<accession>A0AAV2AN94</accession>
<dbReference type="Proteomes" id="UP001497382">
    <property type="component" value="Unassembled WGS sequence"/>
</dbReference>
<keyword evidence="2" id="KW-0547">Nucleotide-binding</keyword>
<dbReference type="Gene3D" id="3.40.50.300">
    <property type="entry name" value="P-loop containing nucleotide triphosphate hydrolases"/>
    <property type="match status" value="2"/>
</dbReference>
<name>A0AAV2AN94_9ARAC</name>
<dbReference type="AlphaFoldDB" id="A0AAV2AN94"/>
<dbReference type="InterPro" id="IPR000850">
    <property type="entry name" value="Adenylat/UMP-CMP_kin"/>
</dbReference>
<comment type="caution">
    <text evidence="4">The sequence shown here is derived from an EMBL/GenBank/DDBJ whole genome shotgun (WGS) entry which is preliminary data.</text>
</comment>
<proteinExistence type="predicted"/>
<gene>
    <name evidence="4" type="ORF">LARSCL_LOCUS13633</name>
</gene>